<keyword evidence="3" id="KW-0808">Transferase</keyword>
<evidence type="ECO:0000256" key="4">
    <source>
        <dbReference type="ARBA" id="ARBA00022691"/>
    </source>
</evidence>
<evidence type="ECO:0000256" key="3">
    <source>
        <dbReference type="ARBA" id="ARBA00022679"/>
    </source>
</evidence>
<proteinExistence type="inferred from homology"/>
<keyword evidence="12" id="KW-1185">Reference proteome</keyword>
<dbReference type="EC" id="2.1.1.-" evidence="8"/>
<keyword evidence="4" id="KW-0949">S-adenosyl-L-methionine</keyword>
<dbReference type="EMBL" id="JAQQDH010000001">
    <property type="protein sequence ID" value="MFM0442081.1"/>
    <property type="molecule type" value="Genomic_DNA"/>
</dbReference>
<organism evidence="11 12">
    <name type="scientific">Paraburkholderia strydomiana</name>
    <dbReference type="NCBI Taxonomy" id="1245417"/>
    <lineage>
        <taxon>Bacteria</taxon>
        <taxon>Pseudomonadati</taxon>
        <taxon>Pseudomonadota</taxon>
        <taxon>Betaproteobacteria</taxon>
        <taxon>Burkholderiales</taxon>
        <taxon>Burkholderiaceae</taxon>
        <taxon>Paraburkholderia</taxon>
    </lineage>
</organism>
<reference evidence="11 12" key="1">
    <citation type="journal article" date="2024" name="Chem. Sci.">
        <title>Discovery of megapolipeptins by genome mining of a Burkholderiales bacteria collection.</title>
        <authorList>
            <person name="Paulo B.S."/>
            <person name="Recchia M.J.J."/>
            <person name="Lee S."/>
            <person name="Fergusson C.H."/>
            <person name="Romanowski S.B."/>
            <person name="Hernandez A."/>
            <person name="Krull N."/>
            <person name="Liu D.Y."/>
            <person name="Cavanagh H."/>
            <person name="Bos A."/>
            <person name="Gray C.A."/>
            <person name="Murphy B.T."/>
            <person name="Linington R.G."/>
            <person name="Eustaquio A.S."/>
        </authorList>
    </citation>
    <scope>NUCLEOTIDE SEQUENCE [LARGE SCALE GENOMIC DNA]</scope>
    <source>
        <strain evidence="11 12">RL17-379-BIB-C</strain>
    </source>
</reference>
<dbReference type="PRINTS" id="PR00508">
    <property type="entry name" value="S21N4MTFRASE"/>
</dbReference>
<feature type="compositionally biased region" description="Basic and acidic residues" evidence="9">
    <location>
        <begin position="231"/>
        <end position="242"/>
    </location>
</feature>
<accession>A0ABW9BS56</accession>
<protein>
    <recommendedName>
        <fullName evidence="8">Methyltransferase</fullName>
        <ecNumber evidence="8">2.1.1.-</ecNumber>
    </recommendedName>
</protein>
<evidence type="ECO:0000256" key="2">
    <source>
        <dbReference type="ARBA" id="ARBA00022603"/>
    </source>
</evidence>
<evidence type="ECO:0000313" key="12">
    <source>
        <dbReference type="Proteomes" id="UP001629288"/>
    </source>
</evidence>
<comment type="catalytic activity">
    <reaction evidence="7">
        <text>a 2'-deoxycytidine in DNA + S-adenosyl-L-methionine = an N(4)-methyl-2'-deoxycytidine in DNA + S-adenosyl-L-homocysteine + H(+)</text>
        <dbReference type="Rhea" id="RHEA:16857"/>
        <dbReference type="Rhea" id="RHEA-COMP:11369"/>
        <dbReference type="Rhea" id="RHEA-COMP:13674"/>
        <dbReference type="ChEBI" id="CHEBI:15378"/>
        <dbReference type="ChEBI" id="CHEBI:57856"/>
        <dbReference type="ChEBI" id="CHEBI:59789"/>
        <dbReference type="ChEBI" id="CHEBI:85452"/>
        <dbReference type="ChEBI" id="CHEBI:137933"/>
        <dbReference type="EC" id="2.1.1.113"/>
    </reaction>
</comment>
<evidence type="ECO:0000256" key="9">
    <source>
        <dbReference type="SAM" id="MobiDB-lite"/>
    </source>
</evidence>
<evidence type="ECO:0000256" key="6">
    <source>
        <dbReference type="ARBA" id="ARBA00023125"/>
    </source>
</evidence>
<keyword evidence="2" id="KW-0489">Methyltransferase</keyword>
<sequence length="373" mass="41662">MTNWIDRCHFGDCRDTMRAMIADGVKVQTIVTSPPYWGLRDYGVDGQVGHEPTLREFIDTLTDVFELCRELLADDGTAWVNMGDAYAGSWGAQGRNGQMSDRSIISARQITEAQKRVTGTGSRWRTELKPKDLMGQPWRLAFALQDAGWYLRQDIIWSKPNPMPESVRDRCTKAHEYVFLLSKSEKYFYDAEAVKEQAVSGLEPRGVGFGFGTDAEERGRDRVKRVPSGWDTRDGGHREMTGRYKGPGNKTHRGADAYESGDEHHGTKAGLVDYASKVRDAGGIDLRNKRSVWTIPTQSFDGAHFATFPEALVEPCVLAGSRPGDIVFDPFFGSGTTGQVAARLGRKFIGCELNQAYEALQRGRIRERGFEFA</sequence>
<dbReference type="RefSeq" id="WP_408127748.1">
    <property type="nucleotide sequence ID" value="NZ_JAQQDH010000001.1"/>
</dbReference>
<dbReference type="PROSITE" id="PS00093">
    <property type="entry name" value="N4_MTASE"/>
    <property type="match status" value="1"/>
</dbReference>
<evidence type="ECO:0000256" key="1">
    <source>
        <dbReference type="ARBA" id="ARBA00010203"/>
    </source>
</evidence>
<name>A0ABW9BS56_9BURK</name>
<evidence type="ECO:0000256" key="7">
    <source>
        <dbReference type="ARBA" id="ARBA00049120"/>
    </source>
</evidence>
<feature type="compositionally biased region" description="Basic and acidic residues" evidence="9">
    <location>
        <begin position="253"/>
        <end position="264"/>
    </location>
</feature>
<evidence type="ECO:0000256" key="8">
    <source>
        <dbReference type="RuleBase" id="RU362026"/>
    </source>
</evidence>
<dbReference type="Pfam" id="PF01555">
    <property type="entry name" value="N6_N4_Mtase"/>
    <property type="match status" value="1"/>
</dbReference>
<comment type="similarity">
    <text evidence="1">Belongs to the N(4)/N(6)-methyltransferase family. N(4) subfamily.</text>
</comment>
<feature type="region of interest" description="Disordered" evidence="9">
    <location>
        <begin position="218"/>
        <end position="264"/>
    </location>
</feature>
<dbReference type="SUPFAM" id="SSF53335">
    <property type="entry name" value="S-adenosyl-L-methionine-dependent methyltransferases"/>
    <property type="match status" value="1"/>
</dbReference>
<dbReference type="PANTHER" id="PTHR13370">
    <property type="entry name" value="RNA METHYLASE-RELATED"/>
    <property type="match status" value="1"/>
</dbReference>
<dbReference type="InterPro" id="IPR029063">
    <property type="entry name" value="SAM-dependent_MTases_sf"/>
</dbReference>
<comment type="caution">
    <text evidence="11">The sequence shown here is derived from an EMBL/GenBank/DDBJ whole genome shotgun (WGS) entry which is preliminary data.</text>
</comment>
<dbReference type="Proteomes" id="UP001629288">
    <property type="component" value="Unassembled WGS sequence"/>
</dbReference>
<dbReference type="InterPro" id="IPR017985">
    <property type="entry name" value="MeTrfase_CN4_CS"/>
</dbReference>
<keyword evidence="5" id="KW-0680">Restriction system</keyword>
<gene>
    <name evidence="11" type="ORF">PQR00_00660</name>
</gene>
<evidence type="ECO:0000256" key="5">
    <source>
        <dbReference type="ARBA" id="ARBA00022747"/>
    </source>
</evidence>
<dbReference type="InterPro" id="IPR002941">
    <property type="entry name" value="DNA_methylase_N4/N6"/>
</dbReference>
<evidence type="ECO:0000259" key="10">
    <source>
        <dbReference type="Pfam" id="PF01555"/>
    </source>
</evidence>
<evidence type="ECO:0000313" key="11">
    <source>
        <dbReference type="EMBL" id="MFM0442081.1"/>
    </source>
</evidence>
<dbReference type="Gene3D" id="3.40.50.150">
    <property type="entry name" value="Vaccinia Virus protein VP39"/>
    <property type="match status" value="1"/>
</dbReference>
<feature type="domain" description="DNA methylase N-4/N-6" evidence="10">
    <location>
        <begin position="27"/>
        <end position="358"/>
    </location>
</feature>
<dbReference type="PANTHER" id="PTHR13370:SF3">
    <property type="entry name" value="TRNA (GUANINE(10)-N2)-METHYLTRANSFERASE HOMOLOG"/>
    <property type="match status" value="1"/>
</dbReference>
<dbReference type="InterPro" id="IPR001091">
    <property type="entry name" value="RM_Methyltransferase"/>
</dbReference>
<keyword evidence="6" id="KW-0238">DNA-binding</keyword>